<dbReference type="Proteomes" id="UP000318946">
    <property type="component" value="Chromosome"/>
</dbReference>
<dbReference type="Gene3D" id="3.30.460.10">
    <property type="entry name" value="Beta Polymerase, domain 2"/>
    <property type="match status" value="1"/>
</dbReference>
<dbReference type="PANTHER" id="PTHR21043:SF0">
    <property type="entry name" value="MITOCHONDRIAL ASSEMBLY OF RIBOSOMAL LARGE SUBUNIT PROTEIN 1"/>
    <property type="match status" value="1"/>
</dbReference>
<dbReference type="GO" id="GO:0090071">
    <property type="term" value="P:negative regulation of ribosome biogenesis"/>
    <property type="evidence" value="ECO:0007669"/>
    <property type="project" value="UniProtKB-UniRule"/>
</dbReference>
<dbReference type="STRING" id="1118061.GCA_000311925_01754"/>
<comment type="function">
    <text evidence="2">Functions as a ribosomal silencing factor. Interacts with ribosomal protein uL14 (rplN), blocking formation of intersubunit bridge B8. Prevents association of the 30S and 50S ribosomal subunits and the formation of functional ribosomes, thus repressing translation.</text>
</comment>
<dbReference type="OrthoDB" id="9793681at2"/>
<dbReference type="GeneID" id="78340879"/>
<dbReference type="EMBL" id="AP019735">
    <property type="protein sequence ID" value="BBL02841.1"/>
    <property type="molecule type" value="Genomic_DNA"/>
</dbReference>
<evidence type="ECO:0000313" key="3">
    <source>
        <dbReference type="EMBL" id="BBL02841.1"/>
    </source>
</evidence>
<dbReference type="SUPFAM" id="SSF81301">
    <property type="entry name" value="Nucleotidyltransferase"/>
    <property type="match status" value="1"/>
</dbReference>
<dbReference type="GO" id="GO:0042256">
    <property type="term" value="P:cytosolic ribosome assembly"/>
    <property type="evidence" value="ECO:0007669"/>
    <property type="project" value="UniProtKB-UniRule"/>
</dbReference>
<dbReference type="NCBIfam" id="TIGR00090">
    <property type="entry name" value="rsfS_iojap_ybeB"/>
    <property type="match status" value="1"/>
</dbReference>
<dbReference type="AlphaFoldDB" id="A0A3D3YJP3"/>
<dbReference type="HAMAP" id="MF_01477">
    <property type="entry name" value="Iojap_RsfS"/>
    <property type="match status" value="1"/>
</dbReference>
<dbReference type="KEGG" id="acou:A5CBH24_01540"/>
<proteinExistence type="inferred from homology"/>
<dbReference type="GO" id="GO:0005737">
    <property type="term" value="C:cytoplasm"/>
    <property type="evidence" value="ECO:0007669"/>
    <property type="project" value="UniProtKB-SubCell"/>
</dbReference>
<dbReference type="Pfam" id="PF02410">
    <property type="entry name" value="RsfS"/>
    <property type="match status" value="1"/>
</dbReference>
<evidence type="ECO:0000256" key="1">
    <source>
        <dbReference type="ARBA" id="ARBA00010574"/>
    </source>
</evidence>
<keyword evidence="2" id="KW-0810">Translation regulation</keyword>
<dbReference type="GO" id="GO:0043023">
    <property type="term" value="F:ribosomal large subunit binding"/>
    <property type="evidence" value="ECO:0007669"/>
    <property type="project" value="TreeGrafter"/>
</dbReference>
<name>A0A3D3YJP3_9BACT</name>
<dbReference type="InterPro" id="IPR043519">
    <property type="entry name" value="NT_sf"/>
</dbReference>
<keyword evidence="2" id="KW-0963">Cytoplasm</keyword>
<evidence type="ECO:0000313" key="4">
    <source>
        <dbReference type="Proteomes" id="UP000318946"/>
    </source>
</evidence>
<evidence type="ECO:0000256" key="2">
    <source>
        <dbReference type="HAMAP-Rule" id="MF_01477"/>
    </source>
</evidence>
<dbReference type="PANTHER" id="PTHR21043">
    <property type="entry name" value="IOJAP SUPERFAMILY ORTHOLOG"/>
    <property type="match status" value="1"/>
</dbReference>
<comment type="subcellular location">
    <subcellularLocation>
        <location evidence="2">Cytoplasm</location>
    </subcellularLocation>
</comment>
<dbReference type="InterPro" id="IPR004394">
    <property type="entry name" value="Iojap/RsfS/C7orf30"/>
</dbReference>
<organism evidence="3 4">
    <name type="scientific">Alistipes communis</name>
    <dbReference type="NCBI Taxonomy" id="2585118"/>
    <lineage>
        <taxon>Bacteria</taxon>
        <taxon>Pseudomonadati</taxon>
        <taxon>Bacteroidota</taxon>
        <taxon>Bacteroidia</taxon>
        <taxon>Bacteroidales</taxon>
        <taxon>Rikenellaceae</taxon>
        <taxon>Alistipes</taxon>
    </lineage>
</organism>
<accession>A0A4Y1XQ33</accession>
<dbReference type="GO" id="GO:0017148">
    <property type="term" value="P:negative regulation of translation"/>
    <property type="evidence" value="ECO:0007669"/>
    <property type="project" value="UniProtKB-UniRule"/>
</dbReference>
<accession>A0A3D3YJP3</accession>
<comment type="similarity">
    <text evidence="1 2">Belongs to the Iojap/RsfS family.</text>
</comment>
<keyword evidence="4" id="KW-1185">Reference proteome</keyword>
<reference evidence="4" key="1">
    <citation type="submission" date="2019-06" db="EMBL/GenBank/DDBJ databases">
        <title>Alistipes onderdonkii subsp. vulgaris subsp. nov., Alistipes dispar sp. nov. and Alistipes communis sp. nov., isolated from human faeces, and creation of Alistipes onderdonkii subsp. onderdonkii subsp. nov.</title>
        <authorList>
            <person name="Sakamoto M."/>
            <person name="Ikeyama N."/>
            <person name="Ogata Y."/>
            <person name="Suda W."/>
            <person name="Iino T."/>
            <person name="Hattori M."/>
            <person name="Ohkuma M."/>
        </authorList>
    </citation>
    <scope>NUCLEOTIDE SEQUENCE [LARGE SCALE GENOMIC DNA]</scope>
    <source>
        <strain evidence="4">5CBH24</strain>
    </source>
</reference>
<sequence length="116" mass="13078">MEKLIETIVGAIQDKKGKDIVSLDLSGFDGAICSHFVVCNADSTMQVAAIADGVEEAVEEKLGEKVWRVEGKQTGLWVAMDYMDVVVHIFTTELRSFYKLEELWADAPLKRYDYEE</sequence>
<gene>
    <name evidence="2 3" type="primary">rsfS</name>
    <name evidence="3" type="ORF">A5CBH24_01540</name>
</gene>
<accession>A0A4Y1WNZ9</accession>
<dbReference type="RefSeq" id="WP_141411880.1">
    <property type="nucleotide sequence ID" value="NZ_AP019735.1"/>
</dbReference>
<comment type="subunit">
    <text evidence="2">Interacts with ribosomal protein uL14 (rplN).</text>
</comment>
<protein>
    <recommendedName>
        <fullName evidence="2">Ribosomal silencing factor RsfS</fullName>
    </recommendedName>
</protein>
<keyword evidence="2" id="KW-0678">Repressor</keyword>